<dbReference type="AlphaFoldDB" id="A0A3B5KP68"/>
<feature type="chain" id="PRO_5030075229" evidence="3">
    <location>
        <begin position="22"/>
        <end position="429"/>
    </location>
</feature>
<protein>
    <submittedName>
        <fullName evidence="5">Si:ch211-108p6.4</fullName>
    </submittedName>
</protein>
<dbReference type="PROSITE" id="PS50835">
    <property type="entry name" value="IG_LIKE"/>
    <property type="match status" value="2"/>
</dbReference>
<reference evidence="5" key="3">
    <citation type="submission" date="2025-09" db="UniProtKB">
        <authorList>
            <consortium name="Ensembl"/>
        </authorList>
    </citation>
    <scope>IDENTIFICATION</scope>
</reference>
<dbReference type="SMART" id="SM00407">
    <property type="entry name" value="IGc1"/>
    <property type="match status" value="1"/>
</dbReference>
<dbReference type="Ensembl" id="ENSTRUT00000058105.2">
    <property type="protein sequence ID" value="ENSTRUP00000057054.2"/>
    <property type="gene ID" value="ENSTRUG00000019862.2"/>
</dbReference>
<reference evidence="5 6" key="1">
    <citation type="journal article" date="2011" name="Genome Biol. Evol.">
        <title>Integration of the genetic map and genome assembly of fugu facilitates insights into distinct features of genome evolution in teleosts and mammals.</title>
        <authorList>
            <person name="Kai W."/>
            <person name="Kikuchi K."/>
            <person name="Tohari S."/>
            <person name="Chew A.K."/>
            <person name="Tay A."/>
            <person name="Fujiwara A."/>
            <person name="Hosoya S."/>
            <person name="Suetake H."/>
            <person name="Naruse K."/>
            <person name="Brenner S."/>
            <person name="Suzuki Y."/>
            <person name="Venkatesh B."/>
        </authorList>
    </citation>
    <scope>NUCLEOTIDE SEQUENCE [LARGE SCALE GENOMIC DNA]</scope>
</reference>
<dbReference type="RefSeq" id="XP_011607030.2">
    <property type="nucleotide sequence ID" value="XM_011608728.2"/>
</dbReference>
<keyword evidence="2" id="KW-0472">Membrane</keyword>
<dbReference type="InterPro" id="IPR003006">
    <property type="entry name" value="Ig/MHC_CS"/>
</dbReference>
<reference evidence="5" key="2">
    <citation type="submission" date="2025-08" db="UniProtKB">
        <authorList>
            <consortium name="Ensembl"/>
        </authorList>
    </citation>
    <scope>IDENTIFICATION</scope>
</reference>
<proteinExistence type="predicted"/>
<name>A0A3B5KP68_TAKRU</name>
<organism evidence="5 6">
    <name type="scientific">Takifugu rubripes</name>
    <name type="common">Japanese pufferfish</name>
    <name type="synonym">Fugu rubripes</name>
    <dbReference type="NCBI Taxonomy" id="31033"/>
    <lineage>
        <taxon>Eukaryota</taxon>
        <taxon>Metazoa</taxon>
        <taxon>Chordata</taxon>
        <taxon>Craniata</taxon>
        <taxon>Vertebrata</taxon>
        <taxon>Euteleostomi</taxon>
        <taxon>Actinopterygii</taxon>
        <taxon>Neopterygii</taxon>
        <taxon>Teleostei</taxon>
        <taxon>Neoteleostei</taxon>
        <taxon>Acanthomorphata</taxon>
        <taxon>Eupercaria</taxon>
        <taxon>Tetraodontiformes</taxon>
        <taxon>Tetradontoidea</taxon>
        <taxon>Tetraodontidae</taxon>
        <taxon>Takifugu</taxon>
    </lineage>
</organism>
<dbReference type="GeneID" id="101064032"/>
<keyword evidence="3" id="KW-0732">Signal</keyword>
<dbReference type="Proteomes" id="UP000005226">
    <property type="component" value="Chromosome 11"/>
</dbReference>
<dbReference type="InParanoid" id="A0A3B5KP68"/>
<keyword evidence="1" id="KW-0393">Immunoglobulin domain</keyword>
<dbReference type="InterPro" id="IPR036179">
    <property type="entry name" value="Ig-like_dom_sf"/>
</dbReference>
<dbReference type="SUPFAM" id="SSF48726">
    <property type="entry name" value="Immunoglobulin"/>
    <property type="match status" value="2"/>
</dbReference>
<evidence type="ECO:0000313" key="5">
    <source>
        <dbReference type="Ensembl" id="ENSTRUP00000057054.2"/>
    </source>
</evidence>
<dbReference type="PANTHER" id="PTHR23411">
    <property type="entry name" value="TAPASIN"/>
    <property type="match status" value="1"/>
</dbReference>
<sequence>MLMILYLKIIIYLYLHTGVQGSWFPCTFSDERQYKKSDGTLEIEYISRESILQFGKKGDAPVNPDAITFLVTGSKLNLNKYLKGVEPDQVECGLHRHRMRDDHARWPIKQADEFNVWFSCTIKHTNGDFMLTSFLRYPTEQPPSTQDSDTWPAISDRATITTTAVMMMKTLTPSLKSNLGAQNKLHCQFAIDHKGPNFTLEWHKRGERSTLFSYSRRTGQTEGGGVDLKGLADGDASYNLAYTKIVNEGAYVCSVSVLPLSASLDISLHVEESPRVTLSVGPTLTLEVGEMQKFVCEVDHYYPLDVEIVWYKQEPAALGQTAGSLLPTMVANTLLSSHKHNSDRTYSLSSFFYLSASLSDSGKQFTCKVSHKSLRVDIKKSFILTVEEPSSWFFVCSMLVIIVIFLAVLFKMLPTLHEATRKRAQKKPY</sequence>
<accession>A0A3B5KP68</accession>
<dbReference type="InterPro" id="IPR003597">
    <property type="entry name" value="Ig_C1-set"/>
</dbReference>
<feature type="domain" description="Ig-like" evidence="4">
    <location>
        <begin position="274"/>
        <end position="383"/>
    </location>
</feature>
<dbReference type="Gene3D" id="2.60.40.10">
    <property type="entry name" value="Immunoglobulins"/>
    <property type="match status" value="2"/>
</dbReference>
<evidence type="ECO:0000313" key="6">
    <source>
        <dbReference type="Proteomes" id="UP000005226"/>
    </source>
</evidence>
<feature type="signal peptide" evidence="3">
    <location>
        <begin position="1"/>
        <end position="21"/>
    </location>
</feature>
<keyword evidence="2" id="KW-1133">Transmembrane helix</keyword>
<evidence type="ECO:0000256" key="1">
    <source>
        <dbReference type="ARBA" id="ARBA00023319"/>
    </source>
</evidence>
<feature type="domain" description="Ig-like" evidence="4">
    <location>
        <begin position="152"/>
        <end position="265"/>
    </location>
</feature>
<evidence type="ECO:0000256" key="2">
    <source>
        <dbReference type="SAM" id="Phobius"/>
    </source>
</evidence>
<dbReference type="PROSITE" id="PS00290">
    <property type="entry name" value="IG_MHC"/>
    <property type="match status" value="1"/>
</dbReference>
<dbReference type="InterPro" id="IPR007110">
    <property type="entry name" value="Ig-like_dom"/>
</dbReference>
<gene>
    <name evidence="5" type="primary">dhrs13b.2</name>
</gene>
<dbReference type="InterPro" id="IPR050380">
    <property type="entry name" value="Immune_Resp_Modulators"/>
</dbReference>
<dbReference type="OrthoDB" id="354769at2759"/>
<evidence type="ECO:0000256" key="3">
    <source>
        <dbReference type="SAM" id="SignalP"/>
    </source>
</evidence>
<keyword evidence="2" id="KW-0812">Transmembrane</keyword>
<dbReference type="GeneTree" id="ENSGT00940000165285"/>
<keyword evidence="6" id="KW-1185">Reference proteome</keyword>
<dbReference type="InterPro" id="IPR013783">
    <property type="entry name" value="Ig-like_fold"/>
</dbReference>
<evidence type="ECO:0000259" key="4">
    <source>
        <dbReference type="PROSITE" id="PS50835"/>
    </source>
</evidence>
<dbReference type="Pfam" id="PF07654">
    <property type="entry name" value="C1-set"/>
    <property type="match status" value="1"/>
</dbReference>
<feature type="transmembrane region" description="Helical" evidence="2">
    <location>
        <begin position="392"/>
        <end position="413"/>
    </location>
</feature>
<dbReference type="OMA" id="NRWFTCT"/>